<reference evidence="1" key="1">
    <citation type="submission" date="2022-04" db="EMBL/GenBank/DDBJ databases">
        <title>Genome of the entomopathogenic fungus Entomophthora muscae.</title>
        <authorList>
            <person name="Elya C."/>
            <person name="Lovett B.R."/>
            <person name="Lee E."/>
            <person name="Macias A.M."/>
            <person name="Hajek A.E."/>
            <person name="De Bivort B.L."/>
            <person name="Kasson M.T."/>
            <person name="De Fine Licht H.H."/>
            <person name="Stajich J.E."/>
        </authorList>
    </citation>
    <scope>NUCLEOTIDE SEQUENCE</scope>
    <source>
        <strain evidence="1">Berkeley</strain>
    </source>
</reference>
<evidence type="ECO:0000313" key="1">
    <source>
        <dbReference type="EMBL" id="KAJ9056370.1"/>
    </source>
</evidence>
<sequence>MDFSSEAVASQKCTVLRNPDAASREVMETFRLLGVVGTKAKGWGLKSFLSFNKNELMEYTHTNLSVREVALGDWSFGLQIVALRINLESLSPEAQLFVFTRIHAPKLVELGLWSLVPSNRIIDAISLKFKTLVEFRVSYRRPQFSGMDLLPSLQSLRTASVGFTTNNCRKEPILMDIPAPFSLENLTKLDLGNIELRYPCHNKASPIGPQIKELRVAVAHPIHFITFHFPKIHTLSYHLKTGTLDPYICISRFKHLKTLSLESIPNHPFHVLPLIQSVTVTCLTLCNVSELDRLFWVWISETFPKLNRLNINSTEIFKARIPPNIRCAMPTLRIFQTQATLPKEFWDGLACFAPFVERISD</sequence>
<dbReference type="Proteomes" id="UP001165960">
    <property type="component" value="Unassembled WGS sequence"/>
</dbReference>
<name>A0ACC2S244_9FUNG</name>
<accession>A0ACC2S244</accession>
<proteinExistence type="predicted"/>
<comment type="caution">
    <text evidence="1">The sequence shown here is derived from an EMBL/GenBank/DDBJ whole genome shotgun (WGS) entry which is preliminary data.</text>
</comment>
<dbReference type="EMBL" id="QTSX02005951">
    <property type="protein sequence ID" value="KAJ9056370.1"/>
    <property type="molecule type" value="Genomic_DNA"/>
</dbReference>
<protein>
    <submittedName>
        <fullName evidence="1">Uncharacterized protein</fullName>
    </submittedName>
</protein>
<gene>
    <name evidence="1" type="ORF">DSO57_1033801</name>
</gene>
<keyword evidence="2" id="KW-1185">Reference proteome</keyword>
<evidence type="ECO:0000313" key="2">
    <source>
        <dbReference type="Proteomes" id="UP001165960"/>
    </source>
</evidence>
<organism evidence="1 2">
    <name type="scientific">Entomophthora muscae</name>
    <dbReference type="NCBI Taxonomy" id="34485"/>
    <lineage>
        <taxon>Eukaryota</taxon>
        <taxon>Fungi</taxon>
        <taxon>Fungi incertae sedis</taxon>
        <taxon>Zoopagomycota</taxon>
        <taxon>Entomophthoromycotina</taxon>
        <taxon>Entomophthoromycetes</taxon>
        <taxon>Entomophthorales</taxon>
        <taxon>Entomophthoraceae</taxon>
        <taxon>Entomophthora</taxon>
    </lineage>
</organism>